<dbReference type="SMART" id="SM00090">
    <property type="entry name" value="RIO"/>
    <property type="match status" value="1"/>
</dbReference>
<keyword evidence="9" id="KW-0460">Magnesium</keyword>
<dbReference type="InterPro" id="IPR018934">
    <property type="entry name" value="RIO_dom"/>
</dbReference>
<feature type="domain" description="RIO kinase" evidence="12">
    <location>
        <begin position="16"/>
        <end position="249"/>
    </location>
</feature>
<dbReference type="GO" id="GO:0004674">
    <property type="term" value="F:protein serine/threonine kinase activity"/>
    <property type="evidence" value="ECO:0007669"/>
    <property type="project" value="UniProtKB-KW"/>
</dbReference>
<comment type="catalytic activity">
    <reaction evidence="11">
        <text>L-seryl-[protein] + ATP = O-phospho-L-seryl-[protein] + ADP + H(+)</text>
        <dbReference type="Rhea" id="RHEA:17989"/>
        <dbReference type="Rhea" id="RHEA-COMP:9863"/>
        <dbReference type="Rhea" id="RHEA-COMP:11604"/>
        <dbReference type="ChEBI" id="CHEBI:15378"/>
        <dbReference type="ChEBI" id="CHEBI:29999"/>
        <dbReference type="ChEBI" id="CHEBI:30616"/>
        <dbReference type="ChEBI" id="CHEBI:83421"/>
        <dbReference type="ChEBI" id="CHEBI:456216"/>
        <dbReference type="EC" id="2.7.11.1"/>
    </reaction>
</comment>
<comment type="similarity">
    <text evidence="1">Belongs to the protein kinase superfamily. RIO-type Ser/Thr kinase family.</text>
</comment>
<evidence type="ECO:0000256" key="9">
    <source>
        <dbReference type="ARBA" id="ARBA00022842"/>
    </source>
</evidence>
<dbReference type="EC" id="2.7.11.1" evidence="2"/>
<evidence type="ECO:0000256" key="1">
    <source>
        <dbReference type="ARBA" id="ARBA00009196"/>
    </source>
</evidence>
<dbReference type="InterPro" id="IPR011009">
    <property type="entry name" value="Kinase-like_dom_sf"/>
</dbReference>
<dbReference type="KEGG" id="huw:FPZ11_06500"/>
<evidence type="ECO:0000256" key="4">
    <source>
        <dbReference type="ARBA" id="ARBA00022679"/>
    </source>
</evidence>
<keyword evidence="3 13" id="KW-0723">Serine/threonine-protein kinase</keyword>
<accession>A0A5B8M9H7</accession>
<keyword evidence="7 13" id="KW-0418">Kinase</keyword>
<keyword evidence="4" id="KW-0808">Transferase</keyword>
<reference evidence="13 14" key="1">
    <citation type="submission" date="2019-07" db="EMBL/GenBank/DDBJ databases">
        <title>Full genome sequence of Humibacter sp. WJ7-1.</title>
        <authorList>
            <person name="Im W.-T."/>
        </authorList>
    </citation>
    <scope>NUCLEOTIDE SEQUENCE [LARGE SCALE GENOMIC DNA]</scope>
    <source>
        <strain evidence="13 14">WJ7-1</strain>
    </source>
</reference>
<evidence type="ECO:0000256" key="11">
    <source>
        <dbReference type="ARBA" id="ARBA00048679"/>
    </source>
</evidence>
<evidence type="ECO:0000313" key="14">
    <source>
        <dbReference type="Proteomes" id="UP000320216"/>
    </source>
</evidence>
<dbReference type="Pfam" id="PF01163">
    <property type="entry name" value="RIO1"/>
    <property type="match status" value="1"/>
</dbReference>
<comment type="catalytic activity">
    <reaction evidence="10">
        <text>L-threonyl-[protein] + ATP = O-phospho-L-threonyl-[protein] + ADP + H(+)</text>
        <dbReference type="Rhea" id="RHEA:46608"/>
        <dbReference type="Rhea" id="RHEA-COMP:11060"/>
        <dbReference type="Rhea" id="RHEA-COMP:11605"/>
        <dbReference type="ChEBI" id="CHEBI:15378"/>
        <dbReference type="ChEBI" id="CHEBI:30013"/>
        <dbReference type="ChEBI" id="CHEBI:30616"/>
        <dbReference type="ChEBI" id="CHEBI:61977"/>
        <dbReference type="ChEBI" id="CHEBI:456216"/>
        <dbReference type="EC" id="2.7.11.1"/>
    </reaction>
</comment>
<evidence type="ECO:0000256" key="6">
    <source>
        <dbReference type="ARBA" id="ARBA00022741"/>
    </source>
</evidence>
<evidence type="ECO:0000256" key="7">
    <source>
        <dbReference type="ARBA" id="ARBA00022777"/>
    </source>
</evidence>
<evidence type="ECO:0000256" key="3">
    <source>
        <dbReference type="ARBA" id="ARBA00022527"/>
    </source>
</evidence>
<dbReference type="PANTHER" id="PTHR45723">
    <property type="entry name" value="SERINE/THREONINE-PROTEIN KINASE RIO1"/>
    <property type="match status" value="1"/>
</dbReference>
<keyword evidence="8" id="KW-0067">ATP-binding</keyword>
<dbReference type="InterPro" id="IPR051272">
    <property type="entry name" value="RIO-type_Ser/Thr_kinase"/>
</dbReference>
<dbReference type="OrthoDB" id="9795258at2"/>
<dbReference type="EMBL" id="CP042305">
    <property type="protein sequence ID" value="QDZ16744.1"/>
    <property type="molecule type" value="Genomic_DNA"/>
</dbReference>
<sequence length="253" mass="27814">MPSERGPKPRPDWIVTSADAVDTELGIVKSGKEADVWLLERAVPREVPSVDGARSAVLAAKRYRGAEQSDFHRSSAYTEGRSVRRTRDMRAMARKSAYGRAVAAGQWAAAEFGALCEAWRSCIPVPYPVQLQGTEILMEFIGDAATATAAPRLASVQLTGEELYDCFTQVVEIMRRFARAQTAHGDLSPYNLLVHHGRVVVIDLPQIVDLIGNPNGFDLLERDVRNVCSWFARRGLDGEPDELFAELCAEALG</sequence>
<dbReference type="Proteomes" id="UP000320216">
    <property type="component" value="Chromosome"/>
</dbReference>
<keyword evidence="5" id="KW-0479">Metal-binding</keyword>
<evidence type="ECO:0000313" key="13">
    <source>
        <dbReference type="EMBL" id="QDZ16744.1"/>
    </source>
</evidence>
<dbReference type="GO" id="GO:0005524">
    <property type="term" value="F:ATP binding"/>
    <property type="evidence" value="ECO:0007669"/>
    <property type="project" value="UniProtKB-KW"/>
</dbReference>
<evidence type="ECO:0000256" key="2">
    <source>
        <dbReference type="ARBA" id="ARBA00012513"/>
    </source>
</evidence>
<evidence type="ECO:0000259" key="12">
    <source>
        <dbReference type="SMART" id="SM00090"/>
    </source>
</evidence>
<gene>
    <name evidence="13" type="ORF">FPZ11_06500</name>
</gene>
<dbReference type="SUPFAM" id="SSF56112">
    <property type="entry name" value="Protein kinase-like (PK-like)"/>
    <property type="match status" value="1"/>
</dbReference>
<keyword evidence="14" id="KW-1185">Reference proteome</keyword>
<evidence type="ECO:0000256" key="5">
    <source>
        <dbReference type="ARBA" id="ARBA00022723"/>
    </source>
</evidence>
<dbReference type="AlphaFoldDB" id="A0A5B8M9H7"/>
<evidence type="ECO:0000256" key="10">
    <source>
        <dbReference type="ARBA" id="ARBA00047899"/>
    </source>
</evidence>
<dbReference type="InterPro" id="IPR000687">
    <property type="entry name" value="RIO_kinase"/>
</dbReference>
<dbReference type="Gene3D" id="1.10.510.10">
    <property type="entry name" value="Transferase(Phosphotransferase) domain 1"/>
    <property type="match status" value="1"/>
</dbReference>
<dbReference type="GO" id="GO:0046872">
    <property type="term" value="F:metal ion binding"/>
    <property type="evidence" value="ECO:0007669"/>
    <property type="project" value="UniProtKB-KW"/>
</dbReference>
<organism evidence="13 14">
    <name type="scientific">Humibacter ginsenosidimutans</name>
    <dbReference type="NCBI Taxonomy" id="2599293"/>
    <lineage>
        <taxon>Bacteria</taxon>
        <taxon>Bacillati</taxon>
        <taxon>Actinomycetota</taxon>
        <taxon>Actinomycetes</taxon>
        <taxon>Micrococcales</taxon>
        <taxon>Microbacteriaceae</taxon>
        <taxon>Humibacter</taxon>
    </lineage>
</organism>
<protein>
    <recommendedName>
        <fullName evidence="2">non-specific serine/threonine protein kinase</fullName>
        <ecNumber evidence="2">2.7.11.1</ecNumber>
    </recommendedName>
</protein>
<keyword evidence="6" id="KW-0547">Nucleotide-binding</keyword>
<evidence type="ECO:0000256" key="8">
    <source>
        <dbReference type="ARBA" id="ARBA00022840"/>
    </source>
</evidence>
<dbReference type="Gene3D" id="3.30.200.20">
    <property type="entry name" value="Phosphorylase Kinase, domain 1"/>
    <property type="match status" value="1"/>
</dbReference>
<proteinExistence type="inferred from homology"/>
<name>A0A5B8M9H7_9MICO</name>